<evidence type="ECO:0000256" key="7">
    <source>
        <dbReference type="ARBA" id="ARBA00023274"/>
    </source>
</evidence>
<evidence type="ECO:0000256" key="1">
    <source>
        <dbReference type="ARBA" id="ARBA00004474"/>
    </source>
</evidence>
<keyword evidence="3 9" id="KW-0934">Plastid</keyword>
<dbReference type="HAMAP" id="MF_00480_B">
    <property type="entry name" value="Ribosomal_uS7_B"/>
    <property type="match status" value="1"/>
</dbReference>
<proteinExistence type="inferred from homology"/>
<dbReference type="EMBL" id="MK397919">
    <property type="protein sequence ID" value="QBC71820.1"/>
    <property type="molecule type" value="Genomic_DNA"/>
</dbReference>
<dbReference type="PIRSF" id="PIRSF002122">
    <property type="entry name" value="RPS7p_RPS7a_RPS5e_RPS7o"/>
    <property type="match status" value="1"/>
</dbReference>
<dbReference type="InterPro" id="IPR005717">
    <property type="entry name" value="Ribosomal_uS7_bac/org-type"/>
</dbReference>
<dbReference type="GO" id="GO:0006412">
    <property type="term" value="P:translation"/>
    <property type="evidence" value="ECO:0007669"/>
    <property type="project" value="InterPro"/>
</dbReference>
<evidence type="ECO:0000256" key="2">
    <source>
        <dbReference type="ARBA" id="ARBA00007151"/>
    </source>
</evidence>
<dbReference type="Pfam" id="PF00177">
    <property type="entry name" value="Ribosomal_S7"/>
    <property type="match status" value="1"/>
</dbReference>
<dbReference type="GO" id="GO:0015935">
    <property type="term" value="C:small ribosomal subunit"/>
    <property type="evidence" value="ECO:0007669"/>
    <property type="project" value="InterPro"/>
</dbReference>
<keyword evidence="6 9" id="KW-0689">Ribosomal protein</keyword>
<dbReference type="Gene3D" id="1.10.455.10">
    <property type="entry name" value="Ribosomal protein S7 domain"/>
    <property type="match status" value="1"/>
</dbReference>
<accession>A0A411K3B4</accession>
<geneLocation type="plastid" evidence="9"/>
<sequence>MPRRGTAEETTAKSNPLYRNHLVVTMLVNRILKHGKKRLAYQILYQALKKIKKKTKRRALSVLRQAIRRVTPKIVVKARRVRRSTRQVPIPIKDTKGQVLAIRWLLGASRKRKGRNMAFKLSSELVDATKGRGRAIDKKKENEKMAEKNRAFAHFR</sequence>
<evidence type="ECO:0000256" key="6">
    <source>
        <dbReference type="ARBA" id="ARBA00022980"/>
    </source>
</evidence>
<keyword evidence="7" id="KW-0687">Ribonucleoprotein</keyword>
<evidence type="ECO:0000256" key="3">
    <source>
        <dbReference type="ARBA" id="ARBA00022640"/>
    </source>
</evidence>
<dbReference type="InterPro" id="IPR036823">
    <property type="entry name" value="Ribosomal_uS7_dom_sf"/>
</dbReference>
<keyword evidence="4" id="KW-0699">rRNA-binding</keyword>
<dbReference type="NCBIfam" id="TIGR01029">
    <property type="entry name" value="rpsG_bact"/>
    <property type="match status" value="1"/>
</dbReference>
<evidence type="ECO:0000256" key="4">
    <source>
        <dbReference type="ARBA" id="ARBA00022730"/>
    </source>
</evidence>
<dbReference type="AlphaFoldDB" id="A0A411K3B4"/>
<dbReference type="InterPro" id="IPR000235">
    <property type="entry name" value="Ribosomal_uS7"/>
</dbReference>
<gene>
    <name evidence="9" type="primary">rps7</name>
</gene>
<organism evidence="9">
    <name type="scientific">Drosera indica</name>
    <dbReference type="NCBI Taxonomy" id="16680"/>
    <lineage>
        <taxon>Eukaryota</taxon>
        <taxon>Viridiplantae</taxon>
        <taxon>Streptophyta</taxon>
        <taxon>Embryophyta</taxon>
        <taxon>Tracheophyta</taxon>
        <taxon>Spermatophyta</taxon>
        <taxon>Magnoliopsida</taxon>
        <taxon>eudicotyledons</taxon>
        <taxon>Gunneridae</taxon>
        <taxon>Pentapetalae</taxon>
        <taxon>Caryophyllales</taxon>
        <taxon>Droseraceae</taxon>
        <taxon>Drosera</taxon>
    </lineage>
</organism>
<keyword evidence="5" id="KW-0694">RNA-binding</keyword>
<dbReference type="GO" id="GO:0019843">
    <property type="term" value="F:rRNA binding"/>
    <property type="evidence" value="ECO:0007669"/>
    <property type="project" value="UniProtKB-KW"/>
</dbReference>
<evidence type="ECO:0000259" key="8">
    <source>
        <dbReference type="Pfam" id="PF00177"/>
    </source>
</evidence>
<dbReference type="SUPFAM" id="SSF47973">
    <property type="entry name" value="Ribosomal protein S7"/>
    <property type="match status" value="1"/>
</dbReference>
<reference evidence="9" key="1">
    <citation type="journal article" date="2019" name="Mol. Phylogenet. Evol.">
        <title>Plastid phylogenomic insights into the evolution of Caryophyllales.</title>
        <authorList>
            <person name="Yao G."/>
            <person name="Jin J.J."/>
            <person name="Li H.T."/>
            <person name="Yang J.B."/>
            <person name="Shiva Mandala V."/>
            <person name="Croley M."/>
            <person name="Mostow R."/>
            <person name="Douglas N.A."/>
            <person name="Chase M.W."/>
            <person name="Christenhusz M.J."/>
            <person name="Soltis D.E."/>
            <person name="Soltis P.S."/>
            <person name="Smith S.A."/>
            <person name="Brockington S.F."/>
            <person name="Moore M.J."/>
            <person name="Yi T.S."/>
            <person name="Li D.Z."/>
        </authorList>
    </citation>
    <scope>NUCLEOTIDE SEQUENCE</scope>
</reference>
<dbReference type="PANTHER" id="PTHR11205">
    <property type="entry name" value="RIBOSOMAL PROTEIN S7"/>
    <property type="match status" value="1"/>
</dbReference>
<protein>
    <submittedName>
        <fullName evidence="9">Ribosomal protein S7</fullName>
    </submittedName>
</protein>
<dbReference type="GO" id="GO:0009536">
    <property type="term" value="C:plastid"/>
    <property type="evidence" value="ECO:0007669"/>
    <property type="project" value="UniProtKB-SubCell"/>
</dbReference>
<dbReference type="InterPro" id="IPR023798">
    <property type="entry name" value="Ribosomal_uS7_dom"/>
</dbReference>
<dbReference type="FunFam" id="1.10.455.10:FF:000001">
    <property type="entry name" value="30S ribosomal protein S7"/>
    <property type="match status" value="1"/>
</dbReference>
<name>A0A411K3B4_9CARY</name>
<comment type="subcellular location">
    <subcellularLocation>
        <location evidence="1">Plastid</location>
    </subcellularLocation>
</comment>
<feature type="domain" description="Small ribosomal subunit protein uS7" evidence="8">
    <location>
        <begin position="2"/>
        <end position="150"/>
    </location>
</feature>
<dbReference type="GO" id="GO:0003735">
    <property type="term" value="F:structural constituent of ribosome"/>
    <property type="evidence" value="ECO:0007669"/>
    <property type="project" value="InterPro"/>
</dbReference>
<evidence type="ECO:0000313" key="9">
    <source>
        <dbReference type="EMBL" id="QBC71821.1"/>
    </source>
</evidence>
<comment type="similarity">
    <text evidence="2">Belongs to the universal ribosomal protein uS7 family.</text>
</comment>
<evidence type="ECO:0000256" key="5">
    <source>
        <dbReference type="ARBA" id="ARBA00022884"/>
    </source>
</evidence>
<dbReference type="EMBL" id="MK397919">
    <property type="protein sequence ID" value="QBC71821.1"/>
    <property type="molecule type" value="Genomic_DNA"/>
</dbReference>